<organism evidence="1 2">
    <name type="scientific">Anaerovirgula multivorans</name>
    <dbReference type="NCBI Taxonomy" id="312168"/>
    <lineage>
        <taxon>Bacteria</taxon>
        <taxon>Bacillati</taxon>
        <taxon>Bacillota</taxon>
        <taxon>Clostridia</taxon>
        <taxon>Peptostreptococcales</taxon>
        <taxon>Natronincolaceae</taxon>
        <taxon>Anaerovirgula</taxon>
    </lineage>
</organism>
<keyword evidence="2" id="KW-1185">Reference proteome</keyword>
<dbReference type="Proteomes" id="UP000198304">
    <property type="component" value="Unassembled WGS sequence"/>
</dbReference>
<reference evidence="1 2" key="1">
    <citation type="submission" date="2017-06" db="EMBL/GenBank/DDBJ databases">
        <authorList>
            <person name="Kim H.J."/>
            <person name="Triplett B.A."/>
        </authorList>
    </citation>
    <scope>NUCLEOTIDE SEQUENCE [LARGE SCALE GENOMIC DNA]</scope>
    <source>
        <strain evidence="1 2">SCA</strain>
    </source>
</reference>
<evidence type="ECO:0000313" key="1">
    <source>
        <dbReference type="EMBL" id="SNS23001.1"/>
    </source>
</evidence>
<dbReference type="EMBL" id="FZOJ01000006">
    <property type="protein sequence ID" value="SNS23001.1"/>
    <property type="molecule type" value="Genomic_DNA"/>
</dbReference>
<protein>
    <submittedName>
        <fullName evidence="1">Uncharacterized protein</fullName>
    </submittedName>
</protein>
<proteinExistence type="predicted"/>
<name>A0A239CTL8_9FIRM</name>
<evidence type="ECO:0000313" key="2">
    <source>
        <dbReference type="Proteomes" id="UP000198304"/>
    </source>
</evidence>
<accession>A0A239CTL8</accession>
<gene>
    <name evidence="1" type="ORF">SAMN05446037_1006126</name>
</gene>
<dbReference type="AlphaFoldDB" id="A0A239CTL8"/>
<sequence length="51" mass="6036">MKRQWRVIYYNGVTTCGDKQLKELVQSELEFIHSIELIENYEGAEKCLDTL</sequence>
<dbReference type="RefSeq" id="WP_176431269.1">
    <property type="nucleotide sequence ID" value="NZ_FZOJ01000006.1"/>
</dbReference>